<organism evidence="14 15">
    <name type="scientific">Rhodococcus rhodnii</name>
    <dbReference type="NCBI Taxonomy" id="38312"/>
    <lineage>
        <taxon>Bacteria</taxon>
        <taxon>Bacillati</taxon>
        <taxon>Actinomycetota</taxon>
        <taxon>Actinomycetes</taxon>
        <taxon>Mycobacteriales</taxon>
        <taxon>Nocardiaceae</taxon>
        <taxon>Rhodococcus</taxon>
    </lineage>
</organism>
<name>A0A6P2CBD6_9NOCA</name>
<dbReference type="GO" id="GO:0051701">
    <property type="term" value="P:biological process involved in interaction with host"/>
    <property type="evidence" value="ECO:0007669"/>
    <property type="project" value="TreeGrafter"/>
</dbReference>
<dbReference type="SUPFAM" id="SSF52777">
    <property type="entry name" value="CoA-dependent acyltransferases"/>
    <property type="match status" value="1"/>
</dbReference>
<dbReference type="EMBL" id="QRCM01000001">
    <property type="protein sequence ID" value="TXG90067.1"/>
    <property type="molecule type" value="Genomic_DNA"/>
</dbReference>
<evidence type="ECO:0000256" key="5">
    <source>
        <dbReference type="ARBA" id="ARBA00022516"/>
    </source>
</evidence>
<keyword evidence="5 11" id="KW-0444">Lipid biosynthesis</keyword>
<evidence type="ECO:0000256" key="1">
    <source>
        <dbReference type="ARBA" id="ARBA00004771"/>
    </source>
</evidence>
<dbReference type="UniPathway" id="UPA00282"/>
<evidence type="ECO:0000256" key="6">
    <source>
        <dbReference type="ARBA" id="ARBA00022679"/>
    </source>
</evidence>
<feature type="domain" description="O-acyltransferase WSD1-like N-terminal" evidence="12">
    <location>
        <begin position="5"/>
        <end position="273"/>
    </location>
</feature>
<evidence type="ECO:0000256" key="3">
    <source>
        <dbReference type="ARBA" id="ARBA00009587"/>
    </source>
</evidence>
<dbReference type="InterPro" id="IPR045034">
    <property type="entry name" value="O-acyltransferase_WSD1-like"/>
</dbReference>
<dbReference type="AlphaFoldDB" id="A0A6P2CBD6"/>
<dbReference type="EC" id="2.3.1.20" evidence="4 11"/>
<evidence type="ECO:0000259" key="12">
    <source>
        <dbReference type="Pfam" id="PF03007"/>
    </source>
</evidence>
<comment type="caution">
    <text evidence="14">The sequence shown here is derived from an EMBL/GenBank/DDBJ whole genome shotgun (WGS) entry which is preliminary data.</text>
</comment>
<dbReference type="Pfam" id="PF03007">
    <property type="entry name" value="WS_DGAT_cat"/>
    <property type="match status" value="1"/>
</dbReference>
<keyword evidence="8 11" id="KW-0443">Lipid metabolism</keyword>
<evidence type="ECO:0000313" key="14">
    <source>
        <dbReference type="EMBL" id="TXG90067.1"/>
    </source>
</evidence>
<comment type="pathway">
    <text evidence="1 11">Glycerolipid metabolism; triacylglycerol biosynthesis.</text>
</comment>
<dbReference type="NCBIfam" id="TIGR02946">
    <property type="entry name" value="acyl_WS_DGAT"/>
    <property type="match status" value="1"/>
</dbReference>
<evidence type="ECO:0000256" key="7">
    <source>
        <dbReference type="ARBA" id="ARBA00022798"/>
    </source>
</evidence>
<comment type="pathway">
    <text evidence="2">Lipid metabolism.</text>
</comment>
<dbReference type="PANTHER" id="PTHR31650:SF1">
    <property type="entry name" value="WAX ESTER SYNTHASE_DIACYLGLYCEROL ACYLTRANSFERASE 4-RELATED"/>
    <property type="match status" value="1"/>
</dbReference>
<dbReference type="RefSeq" id="WP_040772880.1">
    <property type="nucleotide sequence ID" value="NZ_QRCM01000001.1"/>
</dbReference>
<evidence type="ECO:0000259" key="13">
    <source>
        <dbReference type="Pfam" id="PF06974"/>
    </source>
</evidence>
<dbReference type="InterPro" id="IPR004255">
    <property type="entry name" value="O-acyltransferase_WSD1_N"/>
</dbReference>
<evidence type="ECO:0000256" key="11">
    <source>
        <dbReference type="RuleBase" id="RU361241"/>
    </source>
</evidence>
<dbReference type="GO" id="GO:0004144">
    <property type="term" value="F:diacylglycerol O-acyltransferase activity"/>
    <property type="evidence" value="ECO:0007669"/>
    <property type="project" value="UniProtKB-EC"/>
</dbReference>
<evidence type="ECO:0000256" key="8">
    <source>
        <dbReference type="ARBA" id="ARBA00023098"/>
    </source>
</evidence>
<dbReference type="GO" id="GO:0019432">
    <property type="term" value="P:triglyceride biosynthetic process"/>
    <property type="evidence" value="ECO:0007669"/>
    <property type="project" value="UniProtKB-UniPathway"/>
</dbReference>
<dbReference type="GO" id="GO:0006071">
    <property type="term" value="P:glycerol metabolic process"/>
    <property type="evidence" value="ECO:0007669"/>
    <property type="project" value="UniProtKB-KW"/>
</dbReference>
<comment type="catalytic activity">
    <reaction evidence="10 11">
        <text>an acyl-CoA + a 1,2-diacyl-sn-glycerol = a triacyl-sn-glycerol + CoA</text>
        <dbReference type="Rhea" id="RHEA:10868"/>
        <dbReference type="ChEBI" id="CHEBI:17815"/>
        <dbReference type="ChEBI" id="CHEBI:57287"/>
        <dbReference type="ChEBI" id="CHEBI:58342"/>
        <dbReference type="ChEBI" id="CHEBI:64615"/>
        <dbReference type="EC" id="2.3.1.20"/>
    </reaction>
</comment>
<dbReference type="InterPro" id="IPR014292">
    <property type="entry name" value="Acyl_transf_WS/DGAT"/>
</dbReference>
<dbReference type="PANTHER" id="PTHR31650">
    <property type="entry name" value="O-ACYLTRANSFERASE (WSD1-LIKE) FAMILY PROTEIN"/>
    <property type="match status" value="1"/>
</dbReference>
<evidence type="ECO:0000256" key="2">
    <source>
        <dbReference type="ARBA" id="ARBA00005189"/>
    </source>
</evidence>
<proteinExistence type="inferred from homology"/>
<comment type="similarity">
    <text evidence="3 11">Belongs to the long-chain O-acyltransferase family.</text>
</comment>
<gene>
    <name evidence="14" type="ORF">DW322_07355</name>
</gene>
<reference evidence="14 15" key="1">
    <citation type="submission" date="2018-07" db="EMBL/GenBank/DDBJ databases">
        <title>Genome sequence of Rhodococcus rhodnii ATCC 35071 from Rhodnius prolixus.</title>
        <authorList>
            <person name="Patel V."/>
            <person name="Vogel K.J."/>
        </authorList>
    </citation>
    <scope>NUCLEOTIDE SEQUENCE [LARGE SCALE GENOMIC DNA]</scope>
    <source>
        <strain evidence="14 15">ATCC 35071</strain>
    </source>
</reference>
<evidence type="ECO:0000256" key="9">
    <source>
        <dbReference type="ARBA" id="ARBA00023315"/>
    </source>
</evidence>
<protein>
    <recommendedName>
        <fullName evidence="4 11">Diacylglycerol O-acyltransferase</fullName>
        <ecNumber evidence="4 11">2.3.1.20</ecNumber>
    </recommendedName>
</protein>
<feature type="domain" description="O-acyltransferase WSD1 C-terminal" evidence="13">
    <location>
        <begin position="313"/>
        <end position="458"/>
    </location>
</feature>
<evidence type="ECO:0000313" key="15">
    <source>
        <dbReference type="Proteomes" id="UP000471120"/>
    </source>
</evidence>
<evidence type="ECO:0000256" key="10">
    <source>
        <dbReference type="ARBA" id="ARBA00048109"/>
    </source>
</evidence>
<evidence type="ECO:0000256" key="4">
    <source>
        <dbReference type="ARBA" id="ARBA00013244"/>
    </source>
</evidence>
<sequence>MPLPMSPQDSLFLIGESRANPLHVSAVQLFSAPEGVDADGLREMFVARLDADASDTAPLLRRRPIRSLTSFGQWAWTTDERFDVEHHVRRTALPSPGSERVLLDLCARLHALPLERDRPLWEMHLIEGLSDGRFAVYTKIHHSLTDGVGAVRLLRAALSDDPAQRDMPAPWEAGSAWNARAPRTSGFDAAAISSAVLRGARSAVGDAAGMVPALASTMTHALGETGGPVNVAAPQTIFNVSIGSARRYSARTWPLERLRLVAKLNDASINDVVLAMSSGALRAYLQERNALPDRSLVAMVPVSLSDDAAPRQGNDVGVLMCPLGTHLDDPAERLAGISACMAEGKRTLRSMSGTQILAMSALGAAPVGASLLFGHQRVVRPPFNLIISNVPGPKEPLYWNGARLDALYPMSVPVAGQGLNITSLSNDDSITFGVTACRRAMPDATMLTDHLDRELTALESV</sequence>
<dbReference type="InterPro" id="IPR009721">
    <property type="entry name" value="O-acyltransferase_WSD1_C"/>
</dbReference>
<dbReference type="GO" id="GO:0071731">
    <property type="term" value="P:response to nitric oxide"/>
    <property type="evidence" value="ECO:0007669"/>
    <property type="project" value="TreeGrafter"/>
</dbReference>
<dbReference type="Proteomes" id="UP000471120">
    <property type="component" value="Unassembled WGS sequence"/>
</dbReference>
<dbReference type="GO" id="GO:0001666">
    <property type="term" value="P:response to hypoxia"/>
    <property type="evidence" value="ECO:0007669"/>
    <property type="project" value="TreeGrafter"/>
</dbReference>
<keyword evidence="7 11" id="KW-0319">Glycerol metabolism</keyword>
<keyword evidence="9 11" id="KW-0012">Acyltransferase</keyword>
<accession>A0A6P2CBD6</accession>
<keyword evidence="6 11" id="KW-0808">Transferase</keyword>
<dbReference type="Pfam" id="PF06974">
    <property type="entry name" value="WS_DGAT_C"/>
    <property type="match status" value="1"/>
</dbReference>
<dbReference type="GO" id="GO:0005886">
    <property type="term" value="C:plasma membrane"/>
    <property type="evidence" value="ECO:0007669"/>
    <property type="project" value="TreeGrafter"/>
</dbReference>